<feature type="region of interest" description="Disordered" evidence="8">
    <location>
        <begin position="1"/>
        <end position="23"/>
    </location>
</feature>
<dbReference type="Gene3D" id="2.20.28.200">
    <property type="match status" value="1"/>
</dbReference>
<accession>A0AAV0UIL4</accession>
<reference evidence="10" key="1">
    <citation type="submission" date="2022-12" db="EMBL/GenBank/DDBJ databases">
        <authorList>
            <person name="Webb A."/>
        </authorList>
    </citation>
    <scope>NUCLEOTIDE SEQUENCE</scope>
    <source>
        <strain evidence="10">Hp1</strain>
    </source>
</reference>
<dbReference type="AlphaFoldDB" id="A0AAV0UIL4"/>
<evidence type="ECO:0000256" key="7">
    <source>
        <dbReference type="PROSITE-ProRule" id="PRU00236"/>
    </source>
</evidence>
<evidence type="ECO:0000256" key="8">
    <source>
        <dbReference type="SAM" id="MobiDB-lite"/>
    </source>
</evidence>
<dbReference type="GO" id="GO:0000122">
    <property type="term" value="P:negative regulation of transcription by RNA polymerase II"/>
    <property type="evidence" value="ECO:0007669"/>
    <property type="project" value="TreeGrafter"/>
</dbReference>
<evidence type="ECO:0000256" key="4">
    <source>
        <dbReference type="ARBA" id="ARBA00022833"/>
    </source>
</evidence>
<feature type="region of interest" description="Disordered" evidence="8">
    <location>
        <begin position="114"/>
        <end position="146"/>
    </location>
</feature>
<feature type="binding site" evidence="7">
    <location>
        <position position="218"/>
    </location>
    <ligand>
        <name>Zn(2+)</name>
        <dbReference type="ChEBI" id="CHEBI:29105"/>
    </ligand>
</feature>
<evidence type="ECO:0000256" key="6">
    <source>
        <dbReference type="ARBA" id="ARBA00038170"/>
    </source>
</evidence>
<dbReference type="InterPro" id="IPR003000">
    <property type="entry name" value="Sirtuin"/>
</dbReference>
<keyword evidence="5" id="KW-0520">NAD</keyword>
<dbReference type="SUPFAM" id="SSF52467">
    <property type="entry name" value="DHS-like NAD/FAD-binding domain"/>
    <property type="match status" value="1"/>
</dbReference>
<feature type="domain" description="Deacetylase sirtuin-type" evidence="9">
    <location>
        <begin position="69"/>
        <end position="350"/>
    </location>
</feature>
<dbReference type="GO" id="GO:0017136">
    <property type="term" value="F:histone deacetylase activity, NAD-dependent"/>
    <property type="evidence" value="ECO:0007669"/>
    <property type="project" value="TreeGrafter"/>
</dbReference>
<dbReference type="GO" id="GO:0070403">
    <property type="term" value="F:NAD+ binding"/>
    <property type="evidence" value="ECO:0007669"/>
    <property type="project" value="InterPro"/>
</dbReference>
<dbReference type="PANTHER" id="PTHR11085:SF12">
    <property type="entry name" value="NAD-DEPENDENT PROTEIN DEACYLASE SIRTUIN-6"/>
    <property type="match status" value="1"/>
</dbReference>
<dbReference type="GO" id="GO:0003714">
    <property type="term" value="F:transcription corepressor activity"/>
    <property type="evidence" value="ECO:0007669"/>
    <property type="project" value="TreeGrafter"/>
</dbReference>
<feature type="binding site" evidence="7">
    <location>
        <position position="232"/>
    </location>
    <ligand>
        <name>Zn(2+)</name>
        <dbReference type="ChEBI" id="CHEBI:29105"/>
    </ligand>
</feature>
<dbReference type="InterPro" id="IPR029035">
    <property type="entry name" value="DHS-like_NAD/FAD-binding_dom"/>
</dbReference>
<feature type="binding site" evidence="7">
    <location>
        <position position="215"/>
    </location>
    <ligand>
        <name>Zn(2+)</name>
        <dbReference type="ChEBI" id="CHEBI:29105"/>
    </ligand>
</feature>
<name>A0AAV0UIL4_HYABA</name>
<evidence type="ECO:0000256" key="3">
    <source>
        <dbReference type="ARBA" id="ARBA00022723"/>
    </source>
</evidence>
<dbReference type="Gene3D" id="3.40.50.1220">
    <property type="entry name" value="TPP-binding domain"/>
    <property type="match status" value="1"/>
</dbReference>
<evidence type="ECO:0000256" key="1">
    <source>
        <dbReference type="ARBA" id="ARBA00012928"/>
    </source>
</evidence>
<sequence length="386" mass="42917">MLAASAKRRRASSSGDKYPPAAHDFRSVSTKSLLCSAERDLYQPSVPPNTPLNECPGQYVAFERQIQTTQDFDAKCQKLARLIANSRHLVAFTGAGISTSVGIPDYRGEHGIRTKHVGRAKQKRQKTDERNRQMHKSTRDDDDDAGEVEVEAVNAPIPDFNLLVPSTTHMALYELHRLGFLKHIVSQNVDNLHIKSGVPVDALTEVHGNATQAKCETCEKVYVKEFPWTGLCTDSKCVSTKRPMTQRLRARTRHGNGRLKRNVVGFDEPLGDIDTAIDECEAADVALVLGTSLRVEPFSEMAGEYAGSLCIVNLQPTMPKLDRRAEETGVRLFEKTDVVMEKTMQFLLNDSAYRIPKWTGEHSTCVFVPEHESSNLVNVLAGRVLT</sequence>
<dbReference type="GO" id="GO:0046872">
    <property type="term" value="F:metal ion binding"/>
    <property type="evidence" value="ECO:0007669"/>
    <property type="project" value="UniProtKB-KW"/>
</dbReference>
<dbReference type="GO" id="GO:0005634">
    <property type="term" value="C:nucleus"/>
    <property type="evidence" value="ECO:0007669"/>
    <property type="project" value="TreeGrafter"/>
</dbReference>
<comment type="similarity">
    <text evidence="6">Belongs to the sirtuin family. Class IV subfamily.</text>
</comment>
<gene>
    <name evidence="10" type="ORF">HBR001_LOCUS6678</name>
</gene>
<dbReference type="EMBL" id="CANTFL010001296">
    <property type="protein sequence ID" value="CAI5735998.1"/>
    <property type="molecule type" value="Genomic_DNA"/>
</dbReference>
<evidence type="ECO:0000256" key="2">
    <source>
        <dbReference type="ARBA" id="ARBA00022679"/>
    </source>
</evidence>
<dbReference type="Pfam" id="PF02146">
    <property type="entry name" value="SIR2"/>
    <property type="match status" value="1"/>
</dbReference>
<keyword evidence="4 7" id="KW-0862">Zinc</keyword>
<dbReference type="PROSITE" id="PS50305">
    <property type="entry name" value="SIRTUIN"/>
    <property type="match status" value="1"/>
</dbReference>
<keyword evidence="11" id="KW-1185">Reference proteome</keyword>
<protein>
    <recommendedName>
        <fullName evidence="1">protein acetyllysine N-acetyltransferase</fullName>
        <ecNumber evidence="1">2.3.1.286</ecNumber>
    </recommendedName>
</protein>
<proteinExistence type="inferred from homology"/>
<dbReference type="InterPro" id="IPR026590">
    <property type="entry name" value="Ssirtuin_cat_dom"/>
</dbReference>
<keyword evidence="3 7" id="KW-0479">Metal-binding</keyword>
<dbReference type="PANTHER" id="PTHR11085">
    <property type="entry name" value="NAD-DEPENDENT PROTEIN DEACYLASE SIRTUIN-5, MITOCHONDRIAL-RELATED"/>
    <property type="match status" value="1"/>
</dbReference>
<evidence type="ECO:0000259" key="9">
    <source>
        <dbReference type="PROSITE" id="PS50305"/>
    </source>
</evidence>
<evidence type="ECO:0000313" key="10">
    <source>
        <dbReference type="EMBL" id="CAI5735998.1"/>
    </source>
</evidence>
<dbReference type="EC" id="2.3.1.286" evidence="1"/>
<evidence type="ECO:0000313" key="11">
    <source>
        <dbReference type="Proteomes" id="UP001162031"/>
    </source>
</evidence>
<feature type="compositionally biased region" description="Basic residues" evidence="8">
    <location>
        <begin position="1"/>
        <end position="11"/>
    </location>
</feature>
<organism evidence="10 11">
    <name type="scientific">Hyaloperonospora brassicae</name>
    <name type="common">Brassica downy mildew</name>
    <name type="synonym">Peronospora brassicae</name>
    <dbReference type="NCBI Taxonomy" id="162125"/>
    <lineage>
        <taxon>Eukaryota</taxon>
        <taxon>Sar</taxon>
        <taxon>Stramenopiles</taxon>
        <taxon>Oomycota</taxon>
        <taxon>Peronosporomycetes</taxon>
        <taxon>Peronosporales</taxon>
        <taxon>Peronosporaceae</taxon>
        <taxon>Hyaloperonospora</taxon>
    </lineage>
</organism>
<dbReference type="Proteomes" id="UP001162031">
    <property type="component" value="Unassembled WGS sequence"/>
</dbReference>
<feature type="binding site" evidence="7">
    <location>
        <position position="237"/>
    </location>
    <ligand>
        <name>Zn(2+)</name>
        <dbReference type="ChEBI" id="CHEBI:29105"/>
    </ligand>
</feature>
<feature type="compositionally biased region" description="Basic residues" evidence="8">
    <location>
        <begin position="114"/>
        <end position="124"/>
    </location>
</feature>
<comment type="caution">
    <text evidence="10">The sequence shown here is derived from an EMBL/GenBank/DDBJ whole genome shotgun (WGS) entry which is preliminary data.</text>
</comment>
<keyword evidence="2" id="KW-0808">Transferase</keyword>
<dbReference type="InterPro" id="IPR050134">
    <property type="entry name" value="NAD-dep_sirtuin_deacylases"/>
</dbReference>
<evidence type="ECO:0000256" key="5">
    <source>
        <dbReference type="ARBA" id="ARBA00023027"/>
    </source>
</evidence>
<feature type="active site" description="Proton acceptor" evidence="7">
    <location>
        <position position="207"/>
    </location>
</feature>